<dbReference type="Pfam" id="PF01121">
    <property type="entry name" value="CoaE"/>
    <property type="match status" value="1"/>
</dbReference>
<dbReference type="PANTHER" id="PTHR10695:SF46">
    <property type="entry name" value="BIFUNCTIONAL COENZYME A SYNTHASE-RELATED"/>
    <property type="match status" value="1"/>
</dbReference>
<keyword evidence="3 5" id="KW-0067">ATP-binding</keyword>
<sequence length="193" mass="20281">MIVIGLTGSIGMGKTTTADLFRQAGLPVFDADATVHALYDGPLAADIEAAFPGTTLEGRVDRAKLANRLSADPDAFRRLEAIVHPAVRRAEADFLQKARAAGAPAVVLDIPLLLETGRDGDVDKVVVVSAPADVQRSRVLARPGMTAEKFEALLARQMPDADKRARADFVVPSGDGLAAAEAAVAAFLRQLLS</sequence>
<accession>A0A212LK68</accession>
<evidence type="ECO:0000256" key="5">
    <source>
        <dbReference type="HAMAP-Rule" id="MF_00376"/>
    </source>
</evidence>
<comment type="catalytic activity">
    <reaction evidence="5">
        <text>3'-dephospho-CoA + ATP = ADP + CoA + H(+)</text>
        <dbReference type="Rhea" id="RHEA:18245"/>
        <dbReference type="ChEBI" id="CHEBI:15378"/>
        <dbReference type="ChEBI" id="CHEBI:30616"/>
        <dbReference type="ChEBI" id="CHEBI:57287"/>
        <dbReference type="ChEBI" id="CHEBI:57328"/>
        <dbReference type="ChEBI" id="CHEBI:456216"/>
        <dbReference type="EC" id="2.7.1.24"/>
    </reaction>
</comment>
<dbReference type="Gene3D" id="3.40.50.300">
    <property type="entry name" value="P-loop containing nucleotide triphosphate hydrolases"/>
    <property type="match status" value="1"/>
</dbReference>
<evidence type="ECO:0000256" key="6">
    <source>
        <dbReference type="NCBIfam" id="TIGR00152"/>
    </source>
</evidence>
<dbReference type="CDD" id="cd02022">
    <property type="entry name" value="DPCK"/>
    <property type="match status" value="1"/>
</dbReference>
<dbReference type="GO" id="GO:0015937">
    <property type="term" value="P:coenzyme A biosynthetic process"/>
    <property type="evidence" value="ECO:0007669"/>
    <property type="project" value="UniProtKB-UniRule"/>
</dbReference>
<comment type="function">
    <text evidence="5">Catalyzes the phosphorylation of the 3'-hydroxyl group of dephosphocoenzyme A to form coenzyme A.</text>
</comment>
<evidence type="ECO:0000256" key="2">
    <source>
        <dbReference type="ARBA" id="ARBA00022741"/>
    </source>
</evidence>
<comment type="pathway">
    <text evidence="5">Cofactor biosynthesis; coenzyme A biosynthesis; CoA from (R)-pantothenate: step 5/5.</text>
</comment>
<evidence type="ECO:0000256" key="1">
    <source>
        <dbReference type="ARBA" id="ARBA00009018"/>
    </source>
</evidence>
<dbReference type="PROSITE" id="PS51219">
    <property type="entry name" value="DPCK"/>
    <property type="match status" value="1"/>
</dbReference>
<evidence type="ECO:0000256" key="3">
    <source>
        <dbReference type="ARBA" id="ARBA00022840"/>
    </source>
</evidence>
<dbReference type="GO" id="GO:0004140">
    <property type="term" value="F:dephospho-CoA kinase activity"/>
    <property type="evidence" value="ECO:0007669"/>
    <property type="project" value="UniProtKB-UniRule"/>
</dbReference>
<dbReference type="GO" id="GO:0005737">
    <property type="term" value="C:cytoplasm"/>
    <property type="evidence" value="ECO:0007669"/>
    <property type="project" value="UniProtKB-SubCell"/>
</dbReference>
<dbReference type="RefSeq" id="WP_288197675.1">
    <property type="nucleotide sequence ID" value="NZ_LT608334.1"/>
</dbReference>
<keyword evidence="5 7" id="KW-0418">Kinase</keyword>
<proteinExistence type="inferred from homology"/>
<dbReference type="InterPro" id="IPR027417">
    <property type="entry name" value="P-loop_NTPase"/>
</dbReference>
<keyword evidence="4 5" id="KW-0173">Coenzyme A biosynthesis</keyword>
<dbReference type="EC" id="2.7.1.24" evidence="5 6"/>
<dbReference type="PANTHER" id="PTHR10695">
    <property type="entry name" value="DEPHOSPHO-COA KINASE-RELATED"/>
    <property type="match status" value="1"/>
</dbReference>
<dbReference type="HAMAP" id="MF_00376">
    <property type="entry name" value="Dephospho_CoA_kinase"/>
    <property type="match status" value="1"/>
</dbReference>
<dbReference type="EMBL" id="FMJD01000010">
    <property type="protein sequence ID" value="SCM77887.1"/>
    <property type="molecule type" value="Genomic_DNA"/>
</dbReference>
<dbReference type="NCBIfam" id="TIGR00152">
    <property type="entry name" value="dephospho-CoA kinase"/>
    <property type="match status" value="1"/>
</dbReference>
<evidence type="ECO:0000313" key="7">
    <source>
        <dbReference type="EMBL" id="SCM77887.1"/>
    </source>
</evidence>
<comment type="similarity">
    <text evidence="1 5">Belongs to the CoaE family.</text>
</comment>
<keyword evidence="5" id="KW-0963">Cytoplasm</keyword>
<dbReference type="GO" id="GO:0005524">
    <property type="term" value="F:ATP binding"/>
    <property type="evidence" value="ECO:0007669"/>
    <property type="project" value="UniProtKB-UniRule"/>
</dbReference>
<comment type="subcellular location">
    <subcellularLocation>
        <location evidence="5">Cytoplasm</location>
    </subcellularLocation>
</comment>
<dbReference type="InterPro" id="IPR001977">
    <property type="entry name" value="Depp_CoAkinase"/>
</dbReference>
<feature type="binding site" evidence="5">
    <location>
        <begin position="11"/>
        <end position="16"/>
    </location>
    <ligand>
        <name>ATP</name>
        <dbReference type="ChEBI" id="CHEBI:30616"/>
    </ligand>
</feature>
<evidence type="ECO:0000256" key="4">
    <source>
        <dbReference type="ARBA" id="ARBA00022993"/>
    </source>
</evidence>
<gene>
    <name evidence="5 7" type="primary">coaE</name>
    <name evidence="7" type="ORF">KL86PLE_60202</name>
</gene>
<dbReference type="AlphaFoldDB" id="A0A212LK68"/>
<dbReference type="SUPFAM" id="SSF52540">
    <property type="entry name" value="P-loop containing nucleoside triphosphate hydrolases"/>
    <property type="match status" value="1"/>
</dbReference>
<reference evidence="7" key="1">
    <citation type="submission" date="2016-08" db="EMBL/GenBank/DDBJ databases">
        <authorList>
            <person name="Seilhamer J.J."/>
        </authorList>
    </citation>
    <scope>NUCLEOTIDE SEQUENCE</scope>
    <source>
        <strain evidence="7">86</strain>
    </source>
</reference>
<keyword evidence="2 5" id="KW-0547">Nucleotide-binding</keyword>
<dbReference type="UniPathway" id="UPA00241">
    <property type="reaction ID" value="UER00356"/>
</dbReference>
<keyword evidence="5 7" id="KW-0808">Transferase</keyword>
<name>A0A212LK68_9HYPH</name>
<protein>
    <recommendedName>
        <fullName evidence="5 6">Dephospho-CoA kinase</fullName>
        <ecNumber evidence="5 6">2.7.1.24</ecNumber>
    </recommendedName>
    <alternativeName>
        <fullName evidence="5">Dephosphocoenzyme A kinase</fullName>
    </alternativeName>
</protein>
<organism evidence="7">
    <name type="scientific">uncultured Pleomorphomonas sp</name>
    <dbReference type="NCBI Taxonomy" id="442121"/>
    <lineage>
        <taxon>Bacteria</taxon>
        <taxon>Pseudomonadati</taxon>
        <taxon>Pseudomonadota</taxon>
        <taxon>Alphaproteobacteria</taxon>
        <taxon>Hyphomicrobiales</taxon>
        <taxon>Pleomorphomonadaceae</taxon>
        <taxon>Pleomorphomonas</taxon>
        <taxon>environmental samples</taxon>
    </lineage>
</organism>